<reference evidence="6" key="1">
    <citation type="submission" date="2020-02" db="EMBL/GenBank/DDBJ databases">
        <authorList>
            <person name="Scholz U."/>
            <person name="Mascher M."/>
            <person name="Fiebig A."/>
        </authorList>
    </citation>
    <scope>NUCLEOTIDE SEQUENCE</scope>
</reference>
<feature type="domain" description="Yippee" evidence="5">
    <location>
        <begin position="12"/>
        <end position="109"/>
    </location>
</feature>
<evidence type="ECO:0000256" key="1">
    <source>
        <dbReference type="ARBA" id="ARBA00005613"/>
    </source>
</evidence>
<dbReference type="GO" id="GO:0046872">
    <property type="term" value="F:metal ion binding"/>
    <property type="evidence" value="ECO:0007669"/>
    <property type="project" value="UniProtKB-KW"/>
</dbReference>
<proteinExistence type="inferred from homology"/>
<keyword evidence="7" id="KW-1185">Reference proteome</keyword>
<sequence length="129" mass="14500">MGRLHQVYLEGKIYSCLHCQSHLALYEDIVSKDFHSRHGKAYLFNTVVNARVGRQEERLMTTGMHTVADIFCIGCGSLLGWKYVAAHEKSQKYKEGRFILERAKVTGPDGGSYWMTLEAQVVGSDADDA</sequence>
<name>A0A7I8K258_SPIIN</name>
<keyword evidence="2" id="KW-0479">Metal-binding</keyword>
<dbReference type="Proteomes" id="UP000663760">
    <property type="component" value="Chromosome 1"/>
</dbReference>
<comment type="similarity">
    <text evidence="1 4">Belongs to the yippee family.</text>
</comment>
<evidence type="ECO:0000256" key="4">
    <source>
        <dbReference type="RuleBase" id="RU110713"/>
    </source>
</evidence>
<dbReference type="PANTHER" id="PTHR13848">
    <property type="entry name" value="PROTEIN YIPPEE-LIKE CG15309-RELATED"/>
    <property type="match status" value="1"/>
</dbReference>
<keyword evidence="3" id="KW-0862">Zinc</keyword>
<dbReference type="OrthoDB" id="6407410at2759"/>
<evidence type="ECO:0000256" key="2">
    <source>
        <dbReference type="ARBA" id="ARBA00022723"/>
    </source>
</evidence>
<evidence type="ECO:0000259" key="5">
    <source>
        <dbReference type="PROSITE" id="PS51792"/>
    </source>
</evidence>
<accession>A0A7I8K258</accession>
<dbReference type="InterPro" id="IPR039058">
    <property type="entry name" value="Yippee_fam"/>
</dbReference>
<dbReference type="InterPro" id="IPR034751">
    <property type="entry name" value="Yippee"/>
</dbReference>
<evidence type="ECO:0000256" key="3">
    <source>
        <dbReference type="ARBA" id="ARBA00022833"/>
    </source>
</evidence>
<protein>
    <recommendedName>
        <fullName evidence="4">Protein yippee-like</fullName>
    </recommendedName>
</protein>
<dbReference type="InterPro" id="IPR004910">
    <property type="entry name" value="Yippee/Mis18/Cereblon"/>
</dbReference>
<organism evidence="6 7">
    <name type="scientific">Spirodela intermedia</name>
    <name type="common">Intermediate duckweed</name>
    <dbReference type="NCBI Taxonomy" id="51605"/>
    <lineage>
        <taxon>Eukaryota</taxon>
        <taxon>Viridiplantae</taxon>
        <taxon>Streptophyta</taxon>
        <taxon>Embryophyta</taxon>
        <taxon>Tracheophyta</taxon>
        <taxon>Spermatophyta</taxon>
        <taxon>Magnoliopsida</taxon>
        <taxon>Liliopsida</taxon>
        <taxon>Araceae</taxon>
        <taxon>Lemnoideae</taxon>
        <taxon>Spirodela</taxon>
    </lineage>
</organism>
<gene>
    <name evidence="6" type="ORF">SI8410_01001866</name>
</gene>
<evidence type="ECO:0000313" key="7">
    <source>
        <dbReference type="Proteomes" id="UP000663760"/>
    </source>
</evidence>
<dbReference type="EMBL" id="LR746264">
    <property type="protein sequence ID" value="CAA7389895.1"/>
    <property type="molecule type" value="Genomic_DNA"/>
</dbReference>
<dbReference type="PROSITE" id="PS51792">
    <property type="entry name" value="YIPPEE"/>
    <property type="match status" value="1"/>
</dbReference>
<dbReference type="AlphaFoldDB" id="A0A7I8K258"/>
<evidence type="ECO:0000313" key="6">
    <source>
        <dbReference type="EMBL" id="CAA7389895.1"/>
    </source>
</evidence>
<dbReference type="Pfam" id="PF03226">
    <property type="entry name" value="Yippee-Mis18"/>
    <property type="match status" value="1"/>
</dbReference>